<keyword evidence="8" id="KW-0626">Porin</keyword>
<keyword evidence="3" id="KW-0813">Transport</keyword>
<dbReference type="GO" id="GO:0006811">
    <property type="term" value="P:monoatomic ion transport"/>
    <property type="evidence" value="ECO:0007669"/>
    <property type="project" value="UniProtKB-KW"/>
</dbReference>
<protein>
    <submittedName>
        <fullName evidence="13">Porin</fullName>
    </submittedName>
</protein>
<accession>A0A7Y6N447</accession>
<gene>
    <name evidence="13" type="ORF">G5S42_36955</name>
</gene>
<dbReference type="InterPro" id="IPR033900">
    <property type="entry name" value="Gram_neg_porin_domain"/>
</dbReference>
<evidence type="ECO:0000256" key="5">
    <source>
        <dbReference type="ARBA" id="ARBA00022692"/>
    </source>
</evidence>
<keyword evidence="5" id="KW-0812">Transmembrane</keyword>
<evidence type="ECO:0000256" key="6">
    <source>
        <dbReference type="ARBA" id="ARBA00022729"/>
    </source>
</evidence>
<comment type="caution">
    <text evidence="13">The sequence shown here is derived from an EMBL/GenBank/DDBJ whole genome shotgun (WGS) entry which is preliminary data.</text>
</comment>
<dbReference type="PANTHER" id="PTHR34501">
    <property type="entry name" value="PROTEIN YDDL-RELATED"/>
    <property type="match status" value="1"/>
</dbReference>
<dbReference type="InterPro" id="IPR002299">
    <property type="entry name" value="Porin_Neis"/>
</dbReference>
<evidence type="ECO:0000256" key="4">
    <source>
        <dbReference type="ARBA" id="ARBA00022452"/>
    </source>
</evidence>
<dbReference type="Proteomes" id="UP000594380">
    <property type="component" value="Unassembled WGS sequence"/>
</dbReference>
<dbReference type="CDD" id="cd00342">
    <property type="entry name" value="gram_neg_porins"/>
    <property type="match status" value="1"/>
</dbReference>
<dbReference type="PANTHER" id="PTHR34501:SF9">
    <property type="entry name" value="MAJOR OUTER MEMBRANE PROTEIN P.IA"/>
    <property type="match status" value="1"/>
</dbReference>
<evidence type="ECO:0000259" key="12">
    <source>
        <dbReference type="Pfam" id="PF13609"/>
    </source>
</evidence>
<keyword evidence="4" id="KW-1134">Transmembrane beta strand</keyword>
<evidence type="ECO:0000313" key="14">
    <source>
        <dbReference type="Proteomes" id="UP000594380"/>
    </source>
</evidence>
<keyword evidence="6 11" id="KW-0732">Signal</keyword>
<feature type="chain" id="PRO_5030543943" evidence="11">
    <location>
        <begin position="23"/>
        <end position="385"/>
    </location>
</feature>
<dbReference type="GO" id="GO:0015288">
    <property type="term" value="F:porin activity"/>
    <property type="evidence" value="ECO:0007669"/>
    <property type="project" value="UniProtKB-KW"/>
</dbReference>
<dbReference type="SUPFAM" id="SSF56935">
    <property type="entry name" value="Porins"/>
    <property type="match status" value="1"/>
</dbReference>
<evidence type="ECO:0000256" key="7">
    <source>
        <dbReference type="ARBA" id="ARBA00023065"/>
    </source>
</evidence>
<evidence type="ECO:0000313" key="13">
    <source>
        <dbReference type="EMBL" id="NUY05165.1"/>
    </source>
</evidence>
<organism evidence="13 14">
    <name type="scientific">Paraburkholderia youngii</name>
    <dbReference type="NCBI Taxonomy" id="2782701"/>
    <lineage>
        <taxon>Bacteria</taxon>
        <taxon>Pseudomonadati</taxon>
        <taxon>Pseudomonadota</taxon>
        <taxon>Betaproteobacteria</taxon>
        <taxon>Burkholderiales</taxon>
        <taxon>Burkholderiaceae</taxon>
        <taxon>Paraburkholderia</taxon>
    </lineage>
</organism>
<name>A0A7Y6N447_9BURK</name>
<dbReference type="EMBL" id="JAALDK010000002">
    <property type="protein sequence ID" value="NUY05165.1"/>
    <property type="molecule type" value="Genomic_DNA"/>
</dbReference>
<dbReference type="Gene3D" id="2.40.160.10">
    <property type="entry name" value="Porin"/>
    <property type="match status" value="1"/>
</dbReference>
<dbReference type="GeneID" id="301105944"/>
<evidence type="ECO:0000256" key="11">
    <source>
        <dbReference type="SAM" id="SignalP"/>
    </source>
</evidence>
<dbReference type="RefSeq" id="WP_176111626.1">
    <property type="nucleotide sequence ID" value="NZ_JAALDK010000002.1"/>
</dbReference>
<evidence type="ECO:0000256" key="10">
    <source>
        <dbReference type="ARBA" id="ARBA00023237"/>
    </source>
</evidence>
<comment type="subunit">
    <text evidence="2">Homotrimer.</text>
</comment>
<comment type="subcellular location">
    <subcellularLocation>
        <location evidence="1">Cell outer membrane</location>
        <topology evidence="1">Multi-pass membrane protein</topology>
    </subcellularLocation>
</comment>
<dbReference type="InterPro" id="IPR050298">
    <property type="entry name" value="Gram-neg_bact_OMP"/>
</dbReference>
<proteinExistence type="predicted"/>
<dbReference type="GO" id="GO:0009279">
    <property type="term" value="C:cell outer membrane"/>
    <property type="evidence" value="ECO:0007669"/>
    <property type="project" value="UniProtKB-SubCell"/>
</dbReference>
<keyword evidence="9" id="KW-0472">Membrane</keyword>
<dbReference type="AlphaFoldDB" id="A0A7Y6N447"/>
<evidence type="ECO:0000256" key="2">
    <source>
        <dbReference type="ARBA" id="ARBA00011233"/>
    </source>
</evidence>
<dbReference type="PRINTS" id="PR00184">
    <property type="entry name" value="NEISSPPORIN"/>
</dbReference>
<feature type="domain" description="Porin" evidence="12">
    <location>
        <begin position="11"/>
        <end position="329"/>
    </location>
</feature>
<evidence type="ECO:0000256" key="1">
    <source>
        <dbReference type="ARBA" id="ARBA00004571"/>
    </source>
</evidence>
<evidence type="ECO:0000256" key="9">
    <source>
        <dbReference type="ARBA" id="ARBA00023136"/>
    </source>
</evidence>
<dbReference type="GO" id="GO:0046930">
    <property type="term" value="C:pore complex"/>
    <property type="evidence" value="ECO:0007669"/>
    <property type="project" value="UniProtKB-KW"/>
</dbReference>
<keyword evidence="10" id="KW-0998">Cell outer membrane</keyword>
<evidence type="ECO:0000256" key="8">
    <source>
        <dbReference type="ARBA" id="ARBA00023114"/>
    </source>
</evidence>
<sequence length="385" mass="40671">MKLKEISCAATLSLLGVGHAYAQSSVTLYGVVNSGVTYISNSGGHSVWKLDSGIDRPNVWGLTGREDLGSGLAALFKLESGFNLTNGNMTAAGKIFNRDAYVGLTSNQWGTVKMGQMFDYLYRDVTFYTNGVQFAPAYSFHLSYDIDRTAGEAVANAVDYETPNYRGLRAGVMYGFSNGNSNHVLSTGLSYAPQGLMGPFSGSLAYTRTNGSSSPTTDATIAQIVFHGDKVYTVAAGARLQVANNAYLNAVYSYTNLTLPLGSSMITQDFEIGGKYEFAPDLHAGVGYSYFMQRGVNVQGLTPTQKFGIASAGIDYLLSKRTSIYAFGTFQHAFAGNQPAGNFLVTGAPVFGPVAGTGIGPTGAAAGFSSGSNQAAVQIGIRQMF</sequence>
<dbReference type="InterPro" id="IPR023614">
    <property type="entry name" value="Porin_dom_sf"/>
</dbReference>
<feature type="signal peptide" evidence="11">
    <location>
        <begin position="1"/>
        <end position="22"/>
    </location>
</feature>
<keyword evidence="7" id="KW-0406">Ion transport</keyword>
<evidence type="ECO:0000256" key="3">
    <source>
        <dbReference type="ARBA" id="ARBA00022448"/>
    </source>
</evidence>
<reference evidence="13 14" key="1">
    <citation type="submission" date="2020-02" db="EMBL/GenBank/DDBJ databases">
        <title>Paraburkholderia simonii sp. nov. and Paraburkholderia youngii sp. nov. Brazilian and Mexican Mimosa-associated rhizobia.</title>
        <authorList>
            <person name="Mavima L."/>
            <person name="Beukes C.W."/>
            <person name="Chan W.Y."/>
            <person name="Palmer M."/>
            <person name="De Meyer S.E."/>
            <person name="James E.K."/>
            <person name="Venter S.N."/>
            <person name="Steenkamp E.T."/>
        </authorList>
    </citation>
    <scope>NUCLEOTIDE SEQUENCE [LARGE SCALE GENOMIC DNA]</scope>
    <source>
        <strain evidence="13 14">JPY169</strain>
    </source>
</reference>
<dbReference type="Pfam" id="PF13609">
    <property type="entry name" value="Porin_4"/>
    <property type="match status" value="1"/>
</dbReference>